<evidence type="ECO:0000313" key="2">
    <source>
        <dbReference type="EMBL" id="TRW27120.1"/>
    </source>
</evidence>
<keyword evidence="1" id="KW-0472">Membrane</keyword>
<organism evidence="2 3">
    <name type="scientific">Flavobacterium zepuense</name>
    <dbReference type="NCBI Taxonomy" id="2593302"/>
    <lineage>
        <taxon>Bacteria</taxon>
        <taxon>Pseudomonadati</taxon>
        <taxon>Bacteroidota</taxon>
        <taxon>Flavobacteriia</taxon>
        <taxon>Flavobacteriales</taxon>
        <taxon>Flavobacteriaceae</taxon>
        <taxon>Flavobacterium</taxon>
    </lineage>
</organism>
<comment type="caution">
    <text evidence="2">The sequence shown here is derived from an EMBL/GenBank/DDBJ whole genome shotgun (WGS) entry which is preliminary data.</text>
</comment>
<evidence type="ECO:0000313" key="3">
    <source>
        <dbReference type="Proteomes" id="UP000320643"/>
    </source>
</evidence>
<reference evidence="2 3" key="1">
    <citation type="submission" date="2019-07" db="EMBL/GenBank/DDBJ databases">
        <title>Flavobacterium sp. nov., isolated from glacier ice.</title>
        <authorList>
            <person name="Liu Q."/>
            <person name="Xin Y.-H."/>
        </authorList>
    </citation>
    <scope>NUCLEOTIDE SEQUENCE [LARGE SCALE GENOMIC DNA]</scope>
    <source>
        <strain evidence="2 3">ZT4R6</strain>
    </source>
</reference>
<name>A0A552V9I0_9FLAO</name>
<dbReference type="RefSeq" id="WP_143371346.1">
    <property type="nucleotide sequence ID" value="NZ_VJVZ01000001.1"/>
</dbReference>
<dbReference type="EMBL" id="VJVZ01000001">
    <property type="protein sequence ID" value="TRW27120.1"/>
    <property type="molecule type" value="Genomic_DNA"/>
</dbReference>
<keyword evidence="3" id="KW-1185">Reference proteome</keyword>
<keyword evidence="1" id="KW-0812">Transmembrane</keyword>
<keyword evidence="1" id="KW-1133">Transmembrane helix</keyword>
<gene>
    <name evidence="2" type="ORF">FMM05_00265</name>
</gene>
<dbReference type="Proteomes" id="UP000320643">
    <property type="component" value="Unassembled WGS sequence"/>
</dbReference>
<feature type="transmembrane region" description="Helical" evidence="1">
    <location>
        <begin position="185"/>
        <end position="205"/>
    </location>
</feature>
<proteinExistence type="predicted"/>
<dbReference type="AlphaFoldDB" id="A0A552V9I0"/>
<sequence>MKSLRSWLKKAGYNIREFIWPLLELEPAVTNAPVQEFILDVDDENLDQVLSLATKLSESEDERRKGIESKAALFISTISVASSIVVAANAMVISNTNYGLTIVISVFISFTLSIYAARTVWFAVRALERGSYSVLGPSEINFKGNKQEYQKHLINWLIKRRNNNLKTINSKVDSLTMSQEYYKRAIIIICIYSFEIFCQCVYKYMLTYYFSCFFITPLLSLY</sequence>
<feature type="transmembrane region" description="Helical" evidence="1">
    <location>
        <begin position="98"/>
        <end position="117"/>
    </location>
</feature>
<dbReference type="OrthoDB" id="1376650at2"/>
<evidence type="ECO:0008006" key="4">
    <source>
        <dbReference type="Google" id="ProtNLM"/>
    </source>
</evidence>
<evidence type="ECO:0000256" key="1">
    <source>
        <dbReference type="SAM" id="Phobius"/>
    </source>
</evidence>
<feature type="transmembrane region" description="Helical" evidence="1">
    <location>
        <begin position="71"/>
        <end position="92"/>
    </location>
</feature>
<accession>A0A552V9I0</accession>
<protein>
    <recommendedName>
        <fullName evidence="4">Transmembrane protein</fullName>
    </recommendedName>
</protein>